<feature type="compositionally biased region" description="Low complexity" evidence="9">
    <location>
        <begin position="32"/>
        <end position="52"/>
    </location>
</feature>
<evidence type="ECO:0000256" key="8">
    <source>
        <dbReference type="ARBA" id="ARBA00023316"/>
    </source>
</evidence>
<dbReference type="Pfam" id="PF03935">
    <property type="entry name" value="SKN1_KRE6_Sbg1"/>
    <property type="match status" value="1"/>
</dbReference>
<dbReference type="Gene3D" id="2.60.120.200">
    <property type="match status" value="2"/>
</dbReference>
<evidence type="ECO:0000256" key="4">
    <source>
        <dbReference type="ARBA" id="ARBA00022968"/>
    </source>
</evidence>
<feature type="domain" description="GH16" evidence="11">
    <location>
        <begin position="170"/>
        <end position="556"/>
    </location>
</feature>
<gene>
    <name evidence="12" type="ORF">GFSPODELE1_LOCUS799</name>
</gene>
<evidence type="ECO:0000256" key="10">
    <source>
        <dbReference type="SAM" id="Phobius"/>
    </source>
</evidence>
<organism evidence="12 13">
    <name type="scientific">Somion occarium</name>
    <dbReference type="NCBI Taxonomy" id="3059160"/>
    <lineage>
        <taxon>Eukaryota</taxon>
        <taxon>Fungi</taxon>
        <taxon>Dikarya</taxon>
        <taxon>Basidiomycota</taxon>
        <taxon>Agaricomycotina</taxon>
        <taxon>Agaricomycetes</taxon>
        <taxon>Polyporales</taxon>
        <taxon>Cerrenaceae</taxon>
        <taxon>Somion</taxon>
    </lineage>
</organism>
<comment type="similarity">
    <text evidence="2">Belongs to the SKN1/KRE6 family.</text>
</comment>
<dbReference type="PROSITE" id="PS51762">
    <property type="entry name" value="GH16_2"/>
    <property type="match status" value="1"/>
</dbReference>
<proteinExistence type="inferred from homology"/>
<accession>A0ABP1CLJ1</accession>
<feature type="region of interest" description="Disordered" evidence="9">
    <location>
        <begin position="1"/>
        <end position="73"/>
    </location>
</feature>
<dbReference type="PANTHER" id="PTHR31361">
    <property type="entry name" value="BETA-GLUCAN SYNTHESIS-ASSOCIATED PROTEIN KRE6-RELATED"/>
    <property type="match status" value="1"/>
</dbReference>
<dbReference type="CDD" id="cd02180">
    <property type="entry name" value="GH16_fungal_KRE6_glucanase"/>
    <property type="match status" value="1"/>
</dbReference>
<dbReference type="EMBL" id="OZ037944">
    <property type="protein sequence ID" value="CAL1695542.1"/>
    <property type="molecule type" value="Genomic_DNA"/>
</dbReference>
<evidence type="ECO:0000313" key="13">
    <source>
        <dbReference type="Proteomes" id="UP001497453"/>
    </source>
</evidence>
<reference evidence="13" key="1">
    <citation type="submission" date="2024-04" db="EMBL/GenBank/DDBJ databases">
        <authorList>
            <person name="Shaw F."/>
            <person name="Minotto A."/>
        </authorList>
    </citation>
    <scope>NUCLEOTIDE SEQUENCE [LARGE SCALE GENOMIC DNA]</scope>
</reference>
<protein>
    <recommendedName>
        <fullName evidence="11">GH16 domain-containing protein</fullName>
    </recommendedName>
</protein>
<keyword evidence="5 10" id="KW-1133">Transmembrane helix</keyword>
<evidence type="ECO:0000256" key="2">
    <source>
        <dbReference type="ARBA" id="ARBA00010962"/>
    </source>
</evidence>
<dbReference type="InterPro" id="IPR000757">
    <property type="entry name" value="Beta-glucanase-like"/>
</dbReference>
<keyword evidence="13" id="KW-1185">Reference proteome</keyword>
<keyword evidence="7" id="KW-0325">Glycoprotein</keyword>
<evidence type="ECO:0000256" key="9">
    <source>
        <dbReference type="SAM" id="MobiDB-lite"/>
    </source>
</evidence>
<evidence type="ECO:0000256" key="3">
    <source>
        <dbReference type="ARBA" id="ARBA00022692"/>
    </source>
</evidence>
<feature type="transmembrane region" description="Helical" evidence="10">
    <location>
        <begin position="117"/>
        <end position="140"/>
    </location>
</feature>
<keyword evidence="3 10" id="KW-0812">Transmembrane</keyword>
<dbReference type="InterPro" id="IPR013320">
    <property type="entry name" value="ConA-like_dom_sf"/>
</dbReference>
<keyword evidence="8" id="KW-0961">Cell wall biogenesis/degradation</keyword>
<name>A0ABP1CLJ1_9APHY</name>
<dbReference type="InterPro" id="IPR005629">
    <property type="entry name" value="Skn1/Kre6/Sbg1"/>
</dbReference>
<evidence type="ECO:0000313" key="12">
    <source>
        <dbReference type="EMBL" id="CAL1695542.1"/>
    </source>
</evidence>
<keyword evidence="6 10" id="KW-0472">Membrane</keyword>
<dbReference type="SUPFAM" id="SSF49899">
    <property type="entry name" value="Concanavalin A-like lectins/glucanases"/>
    <property type="match status" value="1"/>
</dbReference>
<evidence type="ECO:0000256" key="5">
    <source>
        <dbReference type="ARBA" id="ARBA00022989"/>
    </source>
</evidence>
<evidence type="ECO:0000256" key="6">
    <source>
        <dbReference type="ARBA" id="ARBA00023136"/>
    </source>
</evidence>
<dbReference type="Proteomes" id="UP001497453">
    <property type="component" value="Chromosome 1"/>
</dbReference>
<evidence type="ECO:0000256" key="7">
    <source>
        <dbReference type="ARBA" id="ARBA00023180"/>
    </source>
</evidence>
<dbReference type="PANTHER" id="PTHR31361:SF1">
    <property type="entry name" value="BETA-GLUCAN SYNTHESIS-ASSOCIATED PROTEIN KRE6-RELATED"/>
    <property type="match status" value="1"/>
</dbReference>
<feature type="compositionally biased region" description="Polar residues" evidence="9">
    <location>
        <begin position="1"/>
        <end position="21"/>
    </location>
</feature>
<keyword evidence="4" id="KW-0735">Signal-anchor</keyword>
<sequence length="604" mass="65990">MAGTSQAPYFQGDSQSTTNLLSPGPSNPRGPPSIRSVASSASFQSDSHYASSLGDPRGKGPLPPSISDKFAMSPDPSAWGGALSMDVREADDHLHTPDPRRDRKIDQGGTIFTCRGIANLGCLLFLGLGMATLFAAWPLVTHFTKKPISNNGGFNLGGTNATGQVPSMAGNWGLIDLETPKEAYTKLDYHTGKDWQLIFSDEFNVEGRSFYPGDDPYWEAVDLHYWQTNNMEWYDPAAITTRNGSLEITLSATPNHGMNYTGGMMSTWNKFCFTGGLIETSVVLPGANNIVGLWPAIWTMGNLGRAGFGASLEGMWPYTYDSCDVGTVANQTLNGLPLAAIEKGDEAEGGVLSFLPGQRLSRCTCPGESHPGPIHSDGTYVGRSAPEIDIFEAQITGDPLSGQVSQSCQFGPFNAEYKWLNTTDNLVIPNTTLSFLNPYRGGAFQQATSVVTETNQEAYEDTGNVYSIYGFQYKPGFEDAYISWISDGQLVWTLMQSGMAADTQAEIGPRPIPQEPMYIIANLGMSRNFGFVDLEHLHFPAIMKVDWVRVYQDPDNMNIGCDPPDFPTATYIQEYLDSYTNPNLTTWRDDYGQPFPKNSFLGQC</sequence>
<comment type="subcellular location">
    <subcellularLocation>
        <location evidence="1">Membrane</location>
        <topology evidence="1">Single-pass type II membrane protein</topology>
    </subcellularLocation>
</comment>
<evidence type="ECO:0000259" key="11">
    <source>
        <dbReference type="PROSITE" id="PS51762"/>
    </source>
</evidence>
<evidence type="ECO:0000256" key="1">
    <source>
        <dbReference type="ARBA" id="ARBA00004606"/>
    </source>
</evidence>